<dbReference type="EMBL" id="BPVZ01000114">
    <property type="protein sequence ID" value="GKV36014.1"/>
    <property type="molecule type" value="Genomic_DNA"/>
</dbReference>
<sequence length="368" mass="42221">MFLTFSCLQYFSSSSRIKQLSRIHTCASEDLPKTVPLESDDLLKDCAVCLESRVQQIIDEYSDVGFLTIEDLDAYVERLKDELKEVEAENANISGAIEILELDSQIEKNQMILKSLQDLDVIFKRFDTIEQIEDAFTGLKVFEFDRNCVRLSLKTYIPKSEHSHCQQHFENIPEPSEMDHEVLVEIMDGTMELKNVEMFPNDVYIGDIVDAAKSYRHLFSKSMVMERRSSLQWFVGKVQDRIILSTLRRTIVKSASKLRLSSEYIDRDEIIVAHWTGGVDTFINVSQGWPLSDSPFEVDICQELRSSFKGNFLELTLQEQMRLELQSGDVPEKDCTAVSTMRIKACEVLELASSAEAFLRDKFAVEEC</sequence>
<comment type="caution">
    <text evidence="2">The sequence shown here is derived from an EMBL/GenBank/DDBJ whole genome shotgun (WGS) entry which is preliminary data.</text>
</comment>
<feature type="coiled-coil region" evidence="1">
    <location>
        <begin position="69"/>
        <end position="103"/>
    </location>
</feature>
<accession>A0AAV5LFU2</accession>
<evidence type="ECO:0000313" key="2">
    <source>
        <dbReference type="EMBL" id="GKV36014.1"/>
    </source>
</evidence>
<proteinExistence type="predicted"/>
<dbReference type="AlphaFoldDB" id="A0AAV5LFU2"/>
<reference evidence="2 3" key="1">
    <citation type="journal article" date="2021" name="Commun. Biol.">
        <title>The genome of Shorea leprosula (Dipterocarpaceae) highlights the ecological relevance of drought in aseasonal tropical rainforests.</title>
        <authorList>
            <person name="Ng K.K.S."/>
            <person name="Kobayashi M.J."/>
            <person name="Fawcett J.A."/>
            <person name="Hatakeyama M."/>
            <person name="Paape T."/>
            <person name="Ng C.H."/>
            <person name="Ang C.C."/>
            <person name="Tnah L.H."/>
            <person name="Lee C.T."/>
            <person name="Nishiyama T."/>
            <person name="Sese J."/>
            <person name="O'Brien M.J."/>
            <person name="Copetti D."/>
            <person name="Mohd Noor M.I."/>
            <person name="Ong R.C."/>
            <person name="Putra M."/>
            <person name="Sireger I.Z."/>
            <person name="Indrioko S."/>
            <person name="Kosugi Y."/>
            <person name="Izuno A."/>
            <person name="Isagi Y."/>
            <person name="Lee S.L."/>
            <person name="Shimizu K.K."/>
        </authorList>
    </citation>
    <scope>NUCLEOTIDE SEQUENCE [LARGE SCALE GENOMIC DNA]</scope>
    <source>
        <strain evidence="2">214</strain>
    </source>
</reference>
<name>A0AAV5LFU2_9ROSI</name>
<evidence type="ECO:0000256" key="1">
    <source>
        <dbReference type="SAM" id="Coils"/>
    </source>
</evidence>
<gene>
    <name evidence="2" type="ORF">SLEP1_g44199</name>
</gene>
<organism evidence="2 3">
    <name type="scientific">Rubroshorea leprosula</name>
    <dbReference type="NCBI Taxonomy" id="152421"/>
    <lineage>
        <taxon>Eukaryota</taxon>
        <taxon>Viridiplantae</taxon>
        <taxon>Streptophyta</taxon>
        <taxon>Embryophyta</taxon>
        <taxon>Tracheophyta</taxon>
        <taxon>Spermatophyta</taxon>
        <taxon>Magnoliopsida</taxon>
        <taxon>eudicotyledons</taxon>
        <taxon>Gunneridae</taxon>
        <taxon>Pentapetalae</taxon>
        <taxon>rosids</taxon>
        <taxon>malvids</taxon>
        <taxon>Malvales</taxon>
        <taxon>Dipterocarpaceae</taxon>
        <taxon>Rubroshorea</taxon>
    </lineage>
</organism>
<dbReference type="PANTHER" id="PTHR36037:SF1">
    <property type="entry name" value="RNA-DIRECTED DNA POLYMERASE (REVERSE TRANSCRIPTASE)-RELATED FAMILY PROTEIN"/>
    <property type="match status" value="1"/>
</dbReference>
<keyword evidence="3" id="KW-1185">Reference proteome</keyword>
<dbReference type="PANTHER" id="PTHR36037">
    <property type="entry name" value="RNA-DIRECTED DNA POLYMERASE (REVERSE TRANSCRIPTASE)-RELATED FAMILY PROTEIN"/>
    <property type="match status" value="1"/>
</dbReference>
<keyword evidence="1" id="KW-0175">Coiled coil</keyword>
<protein>
    <submittedName>
        <fullName evidence="2">Uncharacterized protein</fullName>
    </submittedName>
</protein>
<evidence type="ECO:0000313" key="3">
    <source>
        <dbReference type="Proteomes" id="UP001054252"/>
    </source>
</evidence>
<dbReference type="Proteomes" id="UP001054252">
    <property type="component" value="Unassembled WGS sequence"/>
</dbReference>